<evidence type="ECO:0000256" key="9">
    <source>
        <dbReference type="PROSITE-ProRule" id="PRU00278"/>
    </source>
</evidence>
<dbReference type="SUPFAM" id="SSF109998">
    <property type="entry name" value="Triger factor/SurA peptide-binding domain-like"/>
    <property type="match status" value="1"/>
</dbReference>
<dbReference type="InterPro" id="IPR015391">
    <property type="entry name" value="SurA_N"/>
</dbReference>
<sequence>MSLKTSLTAASLALGIALAAAQGTPVAAQGLFSPAVIVNEQVITGYELEQRKRMLQVMRAPGDLNKVAREQLIDDRLRLQAARDAGIQPSPEELLDGMEEFASRASLTREQFTQALAQAGVDEETYRDFVRAGLSWRMLVQQRFAGRANVSEDEVDRALSSGQNGTSTVRVLLSEIIMPMPPGQEEVVRERAQRIAQLDDTGAFSAQARRFSATASRGAGGQLPWRSLSELPPPLQPIVLGLAPGEVSDPIPLQGAMALFQLRAIEEGEYQPPATAAVEYAAYYIPGGRTPENLAKAQAIADKSDRCDDLYAVAQGQPPEVLDRGTLPVNEIPTDIAYELSKLDPGEVSTALTRADGQTLVLLMLCGRTAGVAEEEAPDREQVFGALRNQRIGSLADGYLAQLRSDATIINQ</sequence>
<proteinExistence type="predicted"/>
<keyword evidence="3" id="KW-0574">Periplasm</keyword>
<dbReference type="EMBL" id="AAYA01000002">
    <property type="protein sequence ID" value="EBA09771.1"/>
    <property type="molecule type" value="Genomic_DNA"/>
</dbReference>
<name>A3JZ68_SAGS3</name>
<evidence type="ECO:0000256" key="8">
    <source>
        <dbReference type="ARBA" id="ARBA00031484"/>
    </source>
</evidence>
<feature type="signal peptide" evidence="10">
    <location>
        <begin position="1"/>
        <end position="19"/>
    </location>
</feature>
<dbReference type="InterPro" id="IPR046357">
    <property type="entry name" value="PPIase_dom_sf"/>
</dbReference>
<dbReference type="AlphaFoldDB" id="A3JZ68"/>
<keyword evidence="4 9" id="KW-0697">Rotamase</keyword>
<dbReference type="PANTHER" id="PTHR47637">
    <property type="entry name" value="CHAPERONE SURA"/>
    <property type="match status" value="1"/>
</dbReference>
<evidence type="ECO:0000256" key="6">
    <source>
        <dbReference type="ARBA" id="ARBA00023235"/>
    </source>
</evidence>
<dbReference type="Gene3D" id="1.10.4030.10">
    <property type="entry name" value="Porin chaperone SurA, peptide-binding domain"/>
    <property type="match status" value="1"/>
</dbReference>
<dbReference type="InterPro" id="IPR000297">
    <property type="entry name" value="PPIase_PpiC"/>
</dbReference>
<keyword evidence="2 10" id="KW-0732">Signal</keyword>
<dbReference type="RefSeq" id="WP_005855983.1">
    <property type="nucleotide sequence ID" value="NZ_AAYA01000002.1"/>
</dbReference>
<evidence type="ECO:0000259" key="11">
    <source>
        <dbReference type="PROSITE" id="PS50198"/>
    </source>
</evidence>
<evidence type="ECO:0000256" key="5">
    <source>
        <dbReference type="ARBA" id="ARBA00023186"/>
    </source>
</evidence>
<dbReference type="eggNOG" id="COG0760">
    <property type="taxonomic scope" value="Bacteria"/>
</dbReference>
<evidence type="ECO:0000313" key="13">
    <source>
        <dbReference type="Proteomes" id="UP000005713"/>
    </source>
</evidence>
<dbReference type="PANTHER" id="PTHR47637:SF1">
    <property type="entry name" value="CHAPERONE SURA"/>
    <property type="match status" value="1"/>
</dbReference>
<feature type="domain" description="PpiC" evidence="11">
    <location>
        <begin position="168"/>
        <end position="264"/>
    </location>
</feature>
<dbReference type="Gene3D" id="3.10.50.40">
    <property type="match status" value="1"/>
</dbReference>
<reference evidence="12 13" key="1">
    <citation type="submission" date="2006-06" db="EMBL/GenBank/DDBJ databases">
        <authorList>
            <person name="Moran M.A."/>
            <person name="Ferriera S."/>
            <person name="Johnson J."/>
            <person name="Kravitz S."/>
            <person name="Beeson K."/>
            <person name="Sutton G."/>
            <person name="Rogers Y.-H."/>
            <person name="Friedman R."/>
            <person name="Frazier M."/>
            <person name="Venter J.C."/>
        </authorList>
    </citation>
    <scope>NUCLEOTIDE SEQUENCE [LARGE SCALE GENOMIC DNA]</scope>
    <source>
        <strain evidence="12 13">E-37</strain>
    </source>
</reference>
<keyword evidence="6 9" id="KW-0413">Isomerase</keyword>
<dbReference type="InterPro" id="IPR050280">
    <property type="entry name" value="OMP_Chaperone_SurA"/>
</dbReference>
<dbReference type="OrthoDB" id="9791746at2"/>
<dbReference type="Proteomes" id="UP000005713">
    <property type="component" value="Unassembled WGS sequence"/>
</dbReference>
<dbReference type="SUPFAM" id="SSF54534">
    <property type="entry name" value="FKBP-like"/>
    <property type="match status" value="1"/>
</dbReference>
<evidence type="ECO:0000256" key="3">
    <source>
        <dbReference type="ARBA" id="ARBA00022764"/>
    </source>
</evidence>
<dbReference type="GO" id="GO:0003755">
    <property type="term" value="F:peptidyl-prolyl cis-trans isomerase activity"/>
    <property type="evidence" value="ECO:0007669"/>
    <property type="project" value="UniProtKB-KW"/>
</dbReference>
<evidence type="ECO:0000256" key="1">
    <source>
        <dbReference type="ARBA" id="ARBA00018370"/>
    </source>
</evidence>
<protein>
    <recommendedName>
        <fullName evidence="1">Parvulin-like PPIase</fullName>
    </recommendedName>
    <alternativeName>
        <fullName evidence="7">Peptidyl-prolyl cis-trans isomerase plp</fullName>
    </alternativeName>
    <alternativeName>
        <fullName evidence="8">Rotamase plp</fullName>
    </alternativeName>
</protein>
<dbReference type="InterPro" id="IPR027304">
    <property type="entry name" value="Trigger_fact/SurA_dom_sf"/>
</dbReference>
<accession>A3JZ68</accession>
<evidence type="ECO:0000256" key="4">
    <source>
        <dbReference type="ARBA" id="ARBA00023110"/>
    </source>
</evidence>
<dbReference type="PROSITE" id="PS50198">
    <property type="entry name" value="PPIC_PPIASE_2"/>
    <property type="match status" value="1"/>
</dbReference>
<dbReference type="Pfam" id="PF00639">
    <property type="entry name" value="Rotamase"/>
    <property type="match status" value="1"/>
</dbReference>
<evidence type="ECO:0000256" key="7">
    <source>
        <dbReference type="ARBA" id="ARBA00030642"/>
    </source>
</evidence>
<feature type="chain" id="PRO_5007909479" description="Parvulin-like PPIase" evidence="10">
    <location>
        <begin position="20"/>
        <end position="412"/>
    </location>
</feature>
<keyword evidence="13" id="KW-1185">Reference proteome</keyword>
<dbReference type="Pfam" id="PF09312">
    <property type="entry name" value="SurA_N"/>
    <property type="match status" value="1"/>
</dbReference>
<gene>
    <name evidence="12" type="ORF">SSE37_08183</name>
</gene>
<organism evidence="12 13">
    <name type="scientific">Sagittula stellata (strain ATCC 700073 / DSM 11524 / E-37)</name>
    <dbReference type="NCBI Taxonomy" id="388399"/>
    <lineage>
        <taxon>Bacteria</taxon>
        <taxon>Pseudomonadati</taxon>
        <taxon>Pseudomonadota</taxon>
        <taxon>Alphaproteobacteria</taxon>
        <taxon>Rhodobacterales</taxon>
        <taxon>Roseobacteraceae</taxon>
        <taxon>Sagittula</taxon>
    </lineage>
</organism>
<keyword evidence="5" id="KW-0143">Chaperone</keyword>
<evidence type="ECO:0000256" key="2">
    <source>
        <dbReference type="ARBA" id="ARBA00022729"/>
    </source>
</evidence>
<evidence type="ECO:0000313" key="12">
    <source>
        <dbReference type="EMBL" id="EBA09771.1"/>
    </source>
</evidence>
<evidence type="ECO:0000256" key="10">
    <source>
        <dbReference type="SAM" id="SignalP"/>
    </source>
</evidence>
<comment type="caution">
    <text evidence="12">The sequence shown here is derived from an EMBL/GenBank/DDBJ whole genome shotgun (WGS) entry which is preliminary data.</text>
</comment>